<comment type="caution">
    <text evidence="5">The sequence shown here is derived from an EMBL/GenBank/DDBJ whole genome shotgun (WGS) entry which is preliminary data.</text>
</comment>
<dbReference type="PANTHER" id="PTHR45138">
    <property type="entry name" value="REGULATORY COMPONENTS OF SENSORY TRANSDUCTION SYSTEM"/>
    <property type="match status" value="1"/>
</dbReference>
<dbReference type="AlphaFoldDB" id="A0A117LC75"/>
<feature type="domain" description="CBS" evidence="4">
    <location>
        <begin position="87"/>
        <end position="147"/>
    </location>
</feature>
<dbReference type="InterPro" id="IPR000160">
    <property type="entry name" value="GGDEF_dom"/>
</dbReference>
<dbReference type="SMART" id="SM00267">
    <property type="entry name" value="GGDEF"/>
    <property type="match status" value="1"/>
</dbReference>
<keyword evidence="2" id="KW-0129">CBS domain</keyword>
<dbReference type="Pfam" id="PF00571">
    <property type="entry name" value="CBS"/>
    <property type="match status" value="1"/>
</dbReference>
<dbReference type="InterPro" id="IPR050469">
    <property type="entry name" value="Diguanylate_Cyclase"/>
</dbReference>
<dbReference type="Gene3D" id="3.30.70.270">
    <property type="match status" value="1"/>
</dbReference>
<dbReference type="EMBL" id="DLVE01000013">
    <property type="protein sequence ID" value="HAA83361.1"/>
    <property type="molecule type" value="Genomic_DNA"/>
</dbReference>
<dbReference type="EC" id="2.7.7.65" evidence="1"/>
<dbReference type="Proteomes" id="UP000257240">
    <property type="component" value="Unassembled WGS sequence"/>
</dbReference>
<dbReference type="InterPro" id="IPR029787">
    <property type="entry name" value="Nucleotide_cyclase"/>
</dbReference>
<dbReference type="GO" id="GO:1902201">
    <property type="term" value="P:negative regulation of bacterial-type flagellum-dependent cell motility"/>
    <property type="evidence" value="ECO:0007669"/>
    <property type="project" value="TreeGrafter"/>
</dbReference>
<dbReference type="InterPro" id="IPR046342">
    <property type="entry name" value="CBS_dom_sf"/>
</dbReference>
<evidence type="ECO:0000259" key="3">
    <source>
        <dbReference type="PROSITE" id="PS50887"/>
    </source>
</evidence>
<protein>
    <recommendedName>
        <fullName evidence="1">diguanylate cyclase</fullName>
        <ecNumber evidence="1">2.7.7.65</ecNumber>
    </recommendedName>
</protein>
<dbReference type="GO" id="GO:0052621">
    <property type="term" value="F:diguanylate cyclase activity"/>
    <property type="evidence" value="ECO:0007669"/>
    <property type="project" value="UniProtKB-EC"/>
</dbReference>
<dbReference type="PROSITE" id="PS50887">
    <property type="entry name" value="GGDEF"/>
    <property type="match status" value="1"/>
</dbReference>
<dbReference type="PANTHER" id="PTHR45138:SF25">
    <property type="entry name" value="GGDEF DOMAIN PROTEIN"/>
    <property type="match status" value="1"/>
</dbReference>
<dbReference type="PROSITE" id="PS51371">
    <property type="entry name" value="CBS"/>
    <property type="match status" value="1"/>
</dbReference>
<evidence type="ECO:0000313" key="6">
    <source>
        <dbReference type="Proteomes" id="UP000257240"/>
    </source>
</evidence>
<dbReference type="Pfam" id="PF00990">
    <property type="entry name" value="GGDEF"/>
    <property type="match status" value="1"/>
</dbReference>
<dbReference type="NCBIfam" id="TIGR00254">
    <property type="entry name" value="GGDEF"/>
    <property type="match status" value="1"/>
</dbReference>
<dbReference type="Gene3D" id="3.10.580.10">
    <property type="entry name" value="CBS-domain"/>
    <property type="match status" value="1"/>
</dbReference>
<name>A0A117LC75_9BACT</name>
<organism evidence="5 6">
    <name type="scientific">Thermodesulfobacterium commune</name>
    <dbReference type="NCBI Taxonomy" id="1741"/>
    <lineage>
        <taxon>Bacteria</taxon>
        <taxon>Pseudomonadati</taxon>
        <taxon>Thermodesulfobacteriota</taxon>
        <taxon>Thermodesulfobacteria</taxon>
        <taxon>Thermodesulfobacteriales</taxon>
        <taxon>Thermodesulfobacteriaceae</taxon>
        <taxon>Thermodesulfobacterium</taxon>
    </lineage>
</organism>
<evidence type="ECO:0000256" key="2">
    <source>
        <dbReference type="PROSITE-ProRule" id="PRU00703"/>
    </source>
</evidence>
<accession>A0A117LC75</accession>
<reference evidence="5 6" key="1">
    <citation type="journal article" date="2018" name="Nat. Biotechnol.">
        <title>A standardized bacterial taxonomy based on genome phylogeny substantially revises the tree of life.</title>
        <authorList>
            <person name="Parks D.H."/>
            <person name="Chuvochina M."/>
            <person name="Waite D.W."/>
            <person name="Rinke C."/>
            <person name="Skarshewski A."/>
            <person name="Chaumeil P.A."/>
            <person name="Hugenholtz P."/>
        </authorList>
    </citation>
    <scope>NUCLEOTIDE SEQUENCE [LARGE SCALE GENOMIC DNA]</scope>
    <source>
        <strain evidence="5">UBA12529</strain>
    </source>
</reference>
<dbReference type="GO" id="GO:0043709">
    <property type="term" value="P:cell adhesion involved in single-species biofilm formation"/>
    <property type="evidence" value="ECO:0007669"/>
    <property type="project" value="TreeGrafter"/>
</dbReference>
<evidence type="ECO:0000259" key="4">
    <source>
        <dbReference type="PROSITE" id="PS51371"/>
    </source>
</evidence>
<dbReference type="GO" id="GO:0005886">
    <property type="term" value="C:plasma membrane"/>
    <property type="evidence" value="ECO:0007669"/>
    <property type="project" value="TreeGrafter"/>
</dbReference>
<dbReference type="SUPFAM" id="SSF55073">
    <property type="entry name" value="Nucleotide cyclase"/>
    <property type="match status" value="1"/>
</dbReference>
<dbReference type="InterPro" id="IPR043128">
    <property type="entry name" value="Rev_trsase/Diguanyl_cyclase"/>
</dbReference>
<feature type="domain" description="GGDEF" evidence="3">
    <location>
        <begin position="175"/>
        <end position="329"/>
    </location>
</feature>
<dbReference type="CDD" id="cd01949">
    <property type="entry name" value="GGDEF"/>
    <property type="match status" value="1"/>
</dbReference>
<proteinExistence type="predicted"/>
<dbReference type="SUPFAM" id="SSF54631">
    <property type="entry name" value="CBS-domain pair"/>
    <property type="match status" value="1"/>
</dbReference>
<dbReference type="InterPro" id="IPR000644">
    <property type="entry name" value="CBS_dom"/>
</dbReference>
<evidence type="ECO:0000256" key="1">
    <source>
        <dbReference type="ARBA" id="ARBA00012528"/>
    </source>
</evidence>
<sequence>MNMYFFNLDRRLRDLVIKVPAIHFEVFVREAFLLFMKDENFNLLPVINYDEFVVGQLQRRRFLEHIILGKYGYGIHLNGNKKVRDVMEPPGLTLEASNTIEEAAMQLQNRTYPHTYDDIIVVEKGRYLGVVSVSLLIEALAQKSLMLAKDANPLTGLPGNWAIKNVIEERISKMEDFDVIYIDINHFKPFNDKYGFAKGDEVIISLGEIIKETVNGKKNTFVGHIGGDDFIVICPPETSLEIAEKIKEEFEKLLPDFHGKDFLTGYYLSKDREGKEKNFPLLSLTFAIVSSTNRKITSYAHLASIASEVKAKAKSMAREAKNSVIFKDRRKDKTTEVSFYERNELFSS</sequence>
<gene>
    <name evidence="5" type="ORF">DCE01_01000</name>
</gene>
<evidence type="ECO:0000313" key="5">
    <source>
        <dbReference type="EMBL" id="HAA83361.1"/>
    </source>
</evidence>